<dbReference type="GO" id="GO:0009507">
    <property type="term" value="C:chloroplast"/>
    <property type="evidence" value="ECO:0007669"/>
    <property type="project" value="UniProtKB-SubCell"/>
</dbReference>
<dbReference type="EMBL" id="LT622872">
    <property type="protein sequence ID" value="SCW23224.1"/>
    <property type="molecule type" value="Genomic_DNA"/>
</dbReference>
<comment type="function">
    <text evidence="1 8">Probably binds the 23S rRNA.</text>
</comment>
<dbReference type="PANTHER" id="PTHR10746:SF17">
    <property type="entry name" value="LARGE RIBOSOMAL SUBUNIT PROTEIN UL4C"/>
    <property type="match status" value="1"/>
</dbReference>
<keyword evidence="10" id="KW-0934">Plastid</keyword>
<evidence type="ECO:0000256" key="2">
    <source>
        <dbReference type="ARBA" id="ARBA00010528"/>
    </source>
</evidence>
<sequence length="214" mass="24388">MSIKQTISYNIYKDNCKTEDKKHLDLNISPNNSLYIVHRSLIKQVEEKRQGTASTKTRSEVRGGGRKPWKQKGTGKARAGSIRSPLWRGGGVIFGPKPKNYKLKLNNKEKKLALRNVLYNKIHSTILINEDELLLNSPKTQEASKKLISLGIQKNHKTLIIVKKKFKNLYLATRNIENIELIQVNHLNIRSLLNANHIILSEQSLATINDIYNA</sequence>
<dbReference type="InterPro" id="IPR002136">
    <property type="entry name" value="Ribosomal_uL4"/>
</dbReference>
<evidence type="ECO:0000256" key="4">
    <source>
        <dbReference type="ARBA" id="ARBA00022884"/>
    </source>
</evidence>
<dbReference type="HAMAP" id="MF_01328_B">
    <property type="entry name" value="Ribosomal_uL4_B"/>
    <property type="match status" value="1"/>
</dbReference>
<dbReference type="GO" id="GO:0003735">
    <property type="term" value="F:structural constituent of ribosome"/>
    <property type="evidence" value="ECO:0007669"/>
    <property type="project" value="InterPro"/>
</dbReference>
<gene>
    <name evidence="8 10" type="primary">rpl4</name>
    <name evidence="10" type="ORF">J0154_163</name>
</gene>
<evidence type="ECO:0000256" key="9">
    <source>
        <dbReference type="SAM" id="MobiDB-lite"/>
    </source>
</evidence>
<comment type="similarity">
    <text evidence="2 8">Belongs to the universal ribosomal protein uL4 family.</text>
</comment>
<reference evidence="10" key="1">
    <citation type="submission" date="2016-10" db="EMBL/GenBank/DDBJ databases">
        <title>Chloroplast genomes as a tool to resolve red algal phylogenies: a case study in the Nemaliales.</title>
        <authorList>
            <person name="Costa J.F."/>
            <person name="Lin S.M."/>
            <person name="Macaya E.C."/>
            <person name="Fernandez-Garcia C."/>
            <person name="Verbruggen H."/>
        </authorList>
    </citation>
    <scope>NUCLEOTIDE SEQUENCE</scope>
    <source>
        <strain evidence="10">J.0154</strain>
    </source>
</reference>
<protein>
    <recommendedName>
        <fullName evidence="7 8">Large ribosomal subunit protein uL4c</fullName>
    </recommendedName>
</protein>
<dbReference type="GO" id="GO:1990904">
    <property type="term" value="C:ribonucleoprotein complex"/>
    <property type="evidence" value="ECO:0007669"/>
    <property type="project" value="UniProtKB-KW"/>
</dbReference>
<dbReference type="InterPro" id="IPR013005">
    <property type="entry name" value="Ribosomal_uL4-like"/>
</dbReference>
<dbReference type="GO" id="GO:0005840">
    <property type="term" value="C:ribosome"/>
    <property type="evidence" value="ECO:0007669"/>
    <property type="project" value="UniProtKB-KW"/>
</dbReference>
<evidence type="ECO:0000256" key="1">
    <source>
        <dbReference type="ARBA" id="ARBA00004083"/>
    </source>
</evidence>
<geneLocation type="chloroplast" evidence="10"/>
<keyword evidence="6 8" id="KW-0687">Ribonucleoprotein</keyword>
<evidence type="ECO:0000313" key="10">
    <source>
        <dbReference type="EMBL" id="SCW23224.1"/>
    </source>
</evidence>
<dbReference type="GeneID" id="29999807"/>
<keyword evidence="3 8" id="KW-0699">rRNA-binding</keyword>
<dbReference type="Gene3D" id="3.40.1370.10">
    <property type="match status" value="1"/>
</dbReference>
<dbReference type="NCBIfam" id="TIGR03953">
    <property type="entry name" value="rplD_bact"/>
    <property type="match status" value="1"/>
</dbReference>
<reference evidence="10" key="2">
    <citation type="submission" date="2016-10" db="EMBL/GenBank/DDBJ databases">
        <authorList>
            <person name="de Groot N.N."/>
        </authorList>
    </citation>
    <scope>NUCLEOTIDE SEQUENCE</scope>
    <source>
        <strain evidence="10">J.0154</strain>
    </source>
</reference>
<dbReference type="GO" id="GO:0006412">
    <property type="term" value="P:translation"/>
    <property type="evidence" value="ECO:0007669"/>
    <property type="project" value="UniProtKB-UniRule"/>
</dbReference>
<dbReference type="AlphaFoldDB" id="A0A1G4NX72"/>
<comment type="subcellular location">
    <subcellularLocation>
        <location evidence="8">Plastid</location>
        <location evidence="8">Chloroplast</location>
    </subcellularLocation>
</comment>
<dbReference type="RefSeq" id="YP_009314769.1">
    <property type="nucleotide sequence ID" value="NC_031663.1"/>
</dbReference>
<dbReference type="SUPFAM" id="SSF52166">
    <property type="entry name" value="Ribosomal protein L4"/>
    <property type="match status" value="1"/>
</dbReference>
<keyword evidence="10" id="KW-0150">Chloroplast</keyword>
<proteinExistence type="inferred from homology"/>
<dbReference type="InterPro" id="IPR023574">
    <property type="entry name" value="Ribosomal_uL4_dom_sf"/>
</dbReference>
<keyword evidence="4 8" id="KW-0694">RNA-binding</keyword>
<keyword evidence="5 8" id="KW-0689">Ribosomal protein</keyword>
<evidence type="ECO:0000256" key="8">
    <source>
        <dbReference type="HAMAP-Rule" id="MF_01328"/>
    </source>
</evidence>
<feature type="region of interest" description="Disordered" evidence="9">
    <location>
        <begin position="46"/>
        <end position="81"/>
    </location>
</feature>
<organism evidence="10">
    <name type="scientific">Neoizziella asiatica</name>
    <dbReference type="NCBI Taxonomy" id="1077397"/>
    <lineage>
        <taxon>Eukaryota</taxon>
        <taxon>Rhodophyta</taxon>
        <taxon>Florideophyceae</taxon>
        <taxon>Nemaliophycidae</taxon>
        <taxon>Nemaliales</taxon>
        <taxon>Liagoraceae</taxon>
        <taxon>Neoizziella</taxon>
    </lineage>
</organism>
<evidence type="ECO:0000256" key="3">
    <source>
        <dbReference type="ARBA" id="ARBA00022730"/>
    </source>
</evidence>
<evidence type="ECO:0000256" key="6">
    <source>
        <dbReference type="ARBA" id="ARBA00023274"/>
    </source>
</evidence>
<dbReference type="PANTHER" id="PTHR10746">
    <property type="entry name" value="50S RIBOSOMAL PROTEIN L4"/>
    <property type="match status" value="1"/>
</dbReference>
<evidence type="ECO:0000256" key="5">
    <source>
        <dbReference type="ARBA" id="ARBA00022980"/>
    </source>
</evidence>
<comment type="subunit">
    <text evidence="8">Part of the 50S ribosomal subunit.</text>
</comment>
<evidence type="ECO:0000256" key="7">
    <source>
        <dbReference type="ARBA" id="ARBA00035208"/>
    </source>
</evidence>
<dbReference type="Pfam" id="PF00573">
    <property type="entry name" value="Ribosomal_L4"/>
    <property type="match status" value="1"/>
</dbReference>
<dbReference type="GO" id="GO:0019843">
    <property type="term" value="F:rRNA binding"/>
    <property type="evidence" value="ECO:0007669"/>
    <property type="project" value="UniProtKB-UniRule"/>
</dbReference>
<feature type="compositionally biased region" description="Basic residues" evidence="9">
    <location>
        <begin position="64"/>
        <end position="75"/>
    </location>
</feature>
<accession>A0A1G4NX72</accession>
<name>A0A1G4NX72_9FLOR</name>